<gene>
    <name evidence="2" type="ordered locus">Os10g0570000</name>
</gene>
<feature type="region of interest" description="Disordered" evidence="1">
    <location>
        <begin position="1"/>
        <end position="49"/>
    </location>
</feature>
<sequence length="112" mass="11658">MAAGAGACRSRRARGRGCDEARSGESGLGRGGDETEAKRSGGCPYAGGPRTTRTTCWSRPCCKEIDPEGLEVYFTSLHGGSVQGADEGEDHQDHLAKGQSTTKTGAAMLCHL</sequence>
<proteinExistence type="predicted"/>
<dbReference type="AlphaFoldDB" id="C7J7F6"/>
<evidence type="ECO:0000313" key="3">
    <source>
        <dbReference type="Proteomes" id="UP000000763"/>
    </source>
</evidence>
<name>C7J7F6_ORYSJ</name>
<reference evidence="2 3" key="1">
    <citation type="journal article" date="2005" name="Nature">
        <title>The map-based sequence of the rice genome.</title>
        <authorList>
            <consortium name="International rice genome sequencing project (IRGSP)"/>
            <person name="Matsumoto T."/>
            <person name="Wu J."/>
            <person name="Kanamori H."/>
            <person name="Katayose Y."/>
            <person name="Fujisawa M."/>
            <person name="Namiki N."/>
            <person name="Mizuno H."/>
            <person name="Yamamoto K."/>
            <person name="Antonio B.A."/>
            <person name="Baba T."/>
            <person name="Sakata K."/>
            <person name="Nagamura Y."/>
            <person name="Aoki H."/>
            <person name="Arikawa K."/>
            <person name="Arita K."/>
            <person name="Bito T."/>
            <person name="Chiden Y."/>
            <person name="Fujitsuka N."/>
            <person name="Fukunaka R."/>
            <person name="Hamada M."/>
            <person name="Harada C."/>
            <person name="Hayashi A."/>
            <person name="Hijishita S."/>
            <person name="Honda M."/>
            <person name="Hosokawa S."/>
            <person name="Ichikawa Y."/>
            <person name="Idonuma A."/>
            <person name="Iijima M."/>
            <person name="Ikeda M."/>
            <person name="Ikeno M."/>
            <person name="Ito K."/>
            <person name="Ito S."/>
            <person name="Ito T."/>
            <person name="Ito Y."/>
            <person name="Ito Y."/>
            <person name="Iwabuchi A."/>
            <person name="Kamiya K."/>
            <person name="Karasawa W."/>
            <person name="Kurita K."/>
            <person name="Katagiri S."/>
            <person name="Kikuta A."/>
            <person name="Kobayashi H."/>
            <person name="Kobayashi N."/>
            <person name="Machita K."/>
            <person name="Maehara T."/>
            <person name="Masukawa M."/>
            <person name="Mizubayashi T."/>
            <person name="Mukai Y."/>
            <person name="Nagasaki H."/>
            <person name="Nagata Y."/>
            <person name="Naito S."/>
            <person name="Nakashima M."/>
            <person name="Nakama Y."/>
            <person name="Nakamichi Y."/>
            <person name="Nakamura M."/>
            <person name="Meguro A."/>
            <person name="Negishi M."/>
            <person name="Ohta I."/>
            <person name="Ohta T."/>
            <person name="Okamoto M."/>
            <person name="Ono N."/>
            <person name="Saji S."/>
            <person name="Sakaguchi M."/>
            <person name="Sakai K."/>
            <person name="Shibata M."/>
            <person name="Shimokawa T."/>
            <person name="Song J."/>
            <person name="Takazaki Y."/>
            <person name="Terasawa K."/>
            <person name="Tsugane M."/>
            <person name="Tsuji K."/>
            <person name="Ueda S."/>
            <person name="Waki K."/>
            <person name="Yamagata H."/>
            <person name="Yamamoto M."/>
            <person name="Yamamoto S."/>
            <person name="Yamane H."/>
            <person name="Yoshiki S."/>
            <person name="Yoshihara R."/>
            <person name="Yukawa K."/>
            <person name="Zhong H."/>
            <person name="Yano M."/>
            <person name="Yuan Q."/>
            <person name="Ouyang S."/>
            <person name="Liu J."/>
            <person name="Jones K.M."/>
            <person name="Gansberger K."/>
            <person name="Moffat K."/>
            <person name="Hill J."/>
            <person name="Bera J."/>
            <person name="Fadrosh D."/>
            <person name="Jin S."/>
            <person name="Johri S."/>
            <person name="Kim M."/>
            <person name="Overton L."/>
            <person name="Reardon M."/>
            <person name="Tsitrin T."/>
            <person name="Vuong H."/>
            <person name="Weaver B."/>
            <person name="Ciecko A."/>
            <person name="Tallon L."/>
            <person name="Jackson J."/>
            <person name="Pai G."/>
            <person name="Aken S.V."/>
            <person name="Utterback T."/>
            <person name="Reidmuller S."/>
            <person name="Feldblyum T."/>
            <person name="Hsiao J."/>
            <person name="Zismann V."/>
            <person name="Iobst S."/>
            <person name="de Vazeille A.R."/>
            <person name="Buell C.R."/>
            <person name="Ying K."/>
            <person name="Li Y."/>
            <person name="Lu T."/>
            <person name="Huang Y."/>
            <person name="Zhao Q."/>
            <person name="Feng Q."/>
            <person name="Zhang L."/>
            <person name="Zhu J."/>
            <person name="Weng Q."/>
            <person name="Mu J."/>
            <person name="Lu Y."/>
            <person name="Fan D."/>
            <person name="Liu Y."/>
            <person name="Guan J."/>
            <person name="Zhang Y."/>
            <person name="Yu S."/>
            <person name="Liu X."/>
            <person name="Zhang Y."/>
            <person name="Hong G."/>
            <person name="Han B."/>
            <person name="Choisne N."/>
            <person name="Demange N."/>
            <person name="Orjeda G."/>
            <person name="Samain S."/>
            <person name="Cattolico L."/>
            <person name="Pelletier E."/>
            <person name="Couloux A."/>
            <person name="Segurens B."/>
            <person name="Wincker P."/>
            <person name="D'Hont A."/>
            <person name="Scarpelli C."/>
            <person name="Weissenbach J."/>
            <person name="Salanoubat M."/>
            <person name="Quetier F."/>
            <person name="Yu Y."/>
            <person name="Kim H.R."/>
            <person name="Rambo T."/>
            <person name="Currie J."/>
            <person name="Collura K."/>
            <person name="Luo M."/>
            <person name="Yang T."/>
            <person name="Ammiraju J.S.S."/>
            <person name="Engler F."/>
            <person name="Soderlund C."/>
            <person name="Wing R.A."/>
            <person name="Palmer L.E."/>
            <person name="de la Bastide M."/>
            <person name="Spiegel L."/>
            <person name="Nascimento L."/>
            <person name="Zutavern T."/>
            <person name="O'Shaughnessy A."/>
            <person name="Dike S."/>
            <person name="Dedhia N."/>
            <person name="Preston R."/>
            <person name="Balija V."/>
            <person name="McCombie W.R."/>
            <person name="Chow T."/>
            <person name="Chen H."/>
            <person name="Chung M."/>
            <person name="Chen C."/>
            <person name="Shaw J."/>
            <person name="Wu H."/>
            <person name="Hsiao K."/>
            <person name="Chao Y."/>
            <person name="Chu M."/>
            <person name="Cheng C."/>
            <person name="Hour A."/>
            <person name="Lee P."/>
            <person name="Lin S."/>
            <person name="Lin Y."/>
            <person name="Liou J."/>
            <person name="Liu S."/>
            <person name="Hsing Y."/>
            <person name="Raghuvanshi S."/>
            <person name="Mohanty A."/>
            <person name="Bharti A.K."/>
            <person name="Gaur A."/>
            <person name="Gupta V."/>
            <person name="Kumar D."/>
            <person name="Ravi V."/>
            <person name="Vij S."/>
            <person name="Kapur A."/>
            <person name="Khurana P."/>
            <person name="Khurana P."/>
            <person name="Khurana J.P."/>
            <person name="Tyagi A.K."/>
            <person name="Gaikwad K."/>
            <person name="Singh A."/>
            <person name="Dalal V."/>
            <person name="Srivastava S."/>
            <person name="Dixit A."/>
            <person name="Pal A.K."/>
            <person name="Ghazi I.A."/>
            <person name="Yadav M."/>
            <person name="Pandit A."/>
            <person name="Bhargava A."/>
            <person name="Sureshbabu K."/>
            <person name="Batra K."/>
            <person name="Sharma T.R."/>
            <person name="Mohapatra T."/>
            <person name="Singh N.K."/>
            <person name="Messing J."/>
            <person name="Nelson A.B."/>
            <person name="Fuks G."/>
            <person name="Kavchok S."/>
            <person name="Keizer G."/>
            <person name="Linton E."/>
            <person name="Llaca V."/>
            <person name="Song R."/>
            <person name="Tanyolac B."/>
            <person name="Young S."/>
            <person name="Ho-Il K."/>
            <person name="Hahn J.H."/>
            <person name="Sangsakoo G."/>
            <person name="Vanavichit A."/>
            <person name="de Mattos Luiz.A.T."/>
            <person name="Zimmer P.D."/>
            <person name="Malone G."/>
            <person name="Dellagostin O."/>
            <person name="de Oliveira A.C."/>
            <person name="Bevan M."/>
            <person name="Bancroft I."/>
            <person name="Minx P."/>
            <person name="Cordum H."/>
            <person name="Wilson R."/>
            <person name="Cheng Z."/>
            <person name="Jin W."/>
            <person name="Jiang J."/>
            <person name="Leong S.A."/>
            <person name="Iwama H."/>
            <person name="Gojobori T."/>
            <person name="Itoh T."/>
            <person name="Niimura Y."/>
            <person name="Fujii Y."/>
            <person name="Habara T."/>
            <person name="Sakai H."/>
            <person name="Sato Y."/>
            <person name="Wilson G."/>
            <person name="Kumar K."/>
            <person name="McCouch S."/>
            <person name="Juretic N."/>
            <person name="Hoen D."/>
            <person name="Wright S."/>
            <person name="Bruskiewich R."/>
            <person name="Bureau T."/>
            <person name="Miyao A."/>
            <person name="Hirochika H."/>
            <person name="Nishikawa T."/>
            <person name="Kadowaki K."/>
            <person name="Sugiura M."/>
            <person name="Burr B."/>
            <person name="Sasaki T."/>
        </authorList>
    </citation>
    <scope>NUCLEOTIDE SEQUENCE [LARGE SCALE GENOMIC DNA]</scope>
    <source>
        <strain evidence="3">cv. Nipponbare</strain>
    </source>
</reference>
<dbReference type="EMBL" id="AP008216">
    <property type="protein sequence ID" value="BAH95009.1"/>
    <property type="molecule type" value="Genomic_DNA"/>
</dbReference>
<dbReference type="Proteomes" id="UP000000763">
    <property type="component" value="Chromosome 10"/>
</dbReference>
<evidence type="ECO:0000256" key="1">
    <source>
        <dbReference type="SAM" id="MobiDB-lite"/>
    </source>
</evidence>
<protein>
    <submittedName>
        <fullName evidence="2">Os10g0570000 protein</fullName>
    </submittedName>
</protein>
<accession>C7J7F6</accession>
<reference evidence="3" key="2">
    <citation type="journal article" date="2008" name="Nucleic Acids Res.">
        <title>The rice annotation project database (RAP-DB): 2008 update.</title>
        <authorList>
            <consortium name="The rice annotation project (RAP)"/>
        </authorList>
    </citation>
    <scope>GENOME REANNOTATION</scope>
    <source>
        <strain evidence="3">cv. Nipponbare</strain>
    </source>
</reference>
<organism evidence="2 3">
    <name type="scientific">Oryza sativa subsp. japonica</name>
    <name type="common">Rice</name>
    <dbReference type="NCBI Taxonomy" id="39947"/>
    <lineage>
        <taxon>Eukaryota</taxon>
        <taxon>Viridiplantae</taxon>
        <taxon>Streptophyta</taxon>
        <taxon>Embryophyta</taxon>
        <taxon>Tracheophyta</taxon>
        <taxon>Spermatophyta</taxon>
        <taxon>Magnoliopsida</taxon>
        <taxon>Liliopsida</taxon>
        <taxon>Poales</taxon>
        <taxon>Poaceae</taxon>
        <taxon>BOP clade</taxon>
        <taxon>Oryzoideae</taxon>
        <taxon>Oryzeae</taxon>
        <taxon>Oryzinae</taxon>
        <taxon>Oryza</taxon>
        <taxon>Oryza sativa</taxon>
    </lineage>
</organism>
<evidence type="ECO:0000313" key="2">
    <source>
        <dbReference type="EMBL" id="BAH95009.1"/>
    </source>
</evidence>
<dbReference type="KEGG" id="dosa:Os10g0570000"/>
<feature type="region of interest" description="Disordered" evidence="1">
    <location>
        <begin position="81"/>
        <end position="101"/>
    </location>
</feature>